<feature type="compositionally biased region" description="Basic and acidic residues" evidence="1">
    <location>
        <begin position="1251"/>
        <end position="1264"/>
    </location>
</feature>
<feature type="compositionally biased region" description="Basic and acidic residues" evidence="1">
    <location>
        <begin position="756"/>
        <end position="768"/>
    </location>
</feature>
<feature type="compositionally biased region" description="Polar residues" evidence="1">
    <location>
        <begin position="2150"/>
        <end position="2166"/>
    </location>
</feature>
<dbReference type="KEGG" id="spaa:SPAPADRAFT_48270"/>
<feature type="region of interest" description="Disordered" evidence="1">
    <location>
        <begin position="1485"/>
        <end position="1553"/>
    </location>
</feature>
<sequence length="2423" mass="259057">MPSEHKTLHKILNLFRHRHSDKDSSKPKSDPIVKVDATVQPGKPPQSKVPTSKSRDSSNHKKLKQQRNNEPTTPPLNPETEHLNQELITSTPRKLTKKGQEVETIAENSMGRVIATPPKLYVQPIGKKPPPAEPLIPETQLTPGTTSDTLQGSKDLKLDSDEIVKPSKDVTVESPSVDATKLDSTKEHATNIGGAAAATGAATGAAILGGTALASSKDNKKDLEPAEVDSEKPIITTTNQLHPESSIGVPEYAASSNYDTSVNASSSRVTETPRDERELEHQIKSSQLARKQLGEDPANASILTMHNQPIDIPKLDDVGDESTGFVTPKSGQLTTDVDDIGDESPVFITPKTDHSTSSENDTSTGSGASTGIAVGGVFATAAGFFGLKRNHNKDQDIPEVKDIDEPNVNLDSDIDSPKLADKHMNVPSINISDDNATRDVETDLGKPSDKNINVPNVNAKSPQVESDFGKLPDKDINVPNVNIDDSKTPDINAPTIDSDKGKLHGKDINISDAKIHTGDINAPDITSPEIKTHDIETDLGKRDINIDKGTKKLSDIPKPKLPSIDKEFDYDDEELDNSPNNVINFKAVSPEVAVPTPAVDKFEFEGQKEDGRTLDPKVRTPSPSAKSLERKGVLGVAGVTAAEYAFSHTKPETTPRSLKKDTNFADPEFNKSFDNDLEPGNADLDDGAGATKFGIPSIDNSKLKDIKHDGSEVEGNDKSKDDVKRPLDKDHKLSRHDSKKGLLASIPGIPFLRKHKDSESKDVQDEVKIPSVDMKTTENDLKKDIDSNNVGLDTSLKGPDFNIEKDADLNVGKNNLNFGKTDDMSFGKNDDFTPENDVGLNVGKGDSSDKGISNPLEKEISTDKSPELHKSTLDPGLIKEIPLIPDISNENKIAASAQDIIGADQNKIEDAVVKNDISIKDEPINKELSSGKLTDIVDPTSVKEIPLLPETEKEGKLASGTKNASVLGVGNDRNIEDAAISGIPQQEVPDKEHSRKTDMAAAAAATALAGGSAAALKHKSSKDRRSKELPDATKRHSSFIKREDSGEESKKGLLSGGLFRRFSSKDKLKAKKEPEETSVDKPKSKKKESSEVHKVDSFPSMTVEEPYKSDYKEFGQGKPSGLDAPFDMKSDISSSQSKSPKFDTTTDFPKSDVSSPQSKSFKFDIDTPKSSADSKFPSLGFATDIAKGGSKDVKLVKVEPKGESSIDKNVPSVELPSEVTGDIPSFAIESPTGSNGHKDIKGYVPNLENDLSTKGKFYDKDSSDKDIKTDIGVAAGTVAATIAGAAAIHSKKDDTDKKIVGKEDLTDASPIKDKDVKGSEHKKAILPSFFRKSSKDADVPTVPEIQVDESDKSDLNLKKNSIDLDPETKLKQLEMVFDHTPEVESDGEQKEKVNPIKKISPIRKFSPIRHKKSSSRDESESDKHETETRGRELGADIDFKGDTNKKLSELEADLTEQDHDKDQSDKFKNIAGGVAAAGIALAGKSLLDKDDPEVKPELAANKSTTKDIETDITGKSKKELSSSSKEPTGEKKGFFSFGLRGSKNNDHVELNKPKVLSTETDDIIGVSYDDVKELEKPVMSNPDIDVGPSLESKSVLPDSIQEADKFVENTKDVSVATNLTTGALDNELPSGELKNQEKLPETKQNIPGSLGLVGPYNNENSSSSSSSSQLSNGDKSGAVSGKEITGGVAAGAIAAGAGFAAHSKSENVNKDIELPSKEPNFVDKTKDVRIPKPVLKDVDVPVGKTSSSSIDGKNIDAIKSELSKSAGVAVDKDIDTENLPSVSTGLKESPSTEKAKKGFFSSFGLRKREGISASKPQTSPERKDDRGAGVAAVAATATAVAGAGLAAKAYLDKDKSDLDKKHIDEAGVSADITPIKKDLKETSDTLSSGEKDDVDASQESNPSEEKHGIKRGFFGTFGPLRSGNSKRRNSAHEKESDLSWTTSGDDTNEHSTTKSLEGDDIFGSEHTGDAVHKRTVSGSSFNVTPRIGDDIYIPDESESRLLGDSEKENIIPESLSKDNSQPQIEKATADLSTENAPYAKEVAAGISAGIGTAALASRTKDKDAKVDADTENKVSSPNKDNVVVDVIGSPDKQSAIDHAKKVAKELEEKGQVKAGKVIVNTESKRVYTPDVDSRNITDKAVGNTGGLPVSSDNNIDGSNKLSGSSATRGEDVAAATAAVAGLGFTGLSLDDSKSRRKSTSDTGDILVGVKGMPEDEYADELAHKVITRLKTTQPEKYANVKEVHFDATTGIALDEIGRVIAKYPDLSISQGGKLFDEGISSVDTEKDLPAPAIAGRSSSDPEVNVGKFVAAGASGAAGITGVAAKDLDFEPPTESLKLGTNSSSKSSLEQTPKRSDFLNESLNYTTESLGKSAAVETDVPRGYSEKEETGVKLKEDEVTGRATLMHSYSQSTSYSMPGAWGDE</sequence>
<feature type="region of interest" description="Disordered" evidence="1">
    <location>
        <begin position="605"/>
        <end position="631"/>
    </location>
</feature>
<feature type="compositionally biased region" description="Basic and acidic residues" evidence="1">
    <location>
        <begin position="2383"/>
        <end position="2398"/>
    </location>
</feature>
<feature type="region of interest" description="Disordered" evidence="1">
    <location>
        <begin position="2056"/>
        <end position="2084"/>
    </location>
</feature>
<protein>
    <submittedName>
        <fullName evidence="2">Uncharacterized protein</fullName>
    </submittedName>
</protein>
<name>G3AGB2_SPAPN</name>
<feature type="compositionally biased region" description="Polar residues" evidence="1">
    <location>
        <begin position="1142"/>
        <end position="1160"/>
    </location>
</feature>
<feature type="region of interest" description="Disordered" evidence="1">
    <location>
        <begin position="121"/>
        <end position="155"/>
    </location>
</feature>
<feature type="compositionally biased region" description="Basic and acidic residues" evidence="1">
    <location>
        <begin position="856"/>
        <end position="872"/>
    </location>
</feature>
<dbReference type="HOGENOM" id="CLU_229099_0_0_1"/>
<feature type="region of interest" description="Disordered" evidence="1">
    <location>
        <begin position="2369"/>
        <end position="2398"/>
    </location>
</feature>
<feature type="region of interest" description="Disordered" evidence="1">
    <location>
        <begin position="819"/>
        <end position="873"/>
    </location>
</feature>
<feature type="compositionally biased region" description="Basic and acidic residues" evidence="1">
    <location>
        <begin position="605"/>
        <end position="618"/>
    </location>
</feature>
<dbReference type="Proteomes" id="UP000000709">
    <property type="component" value="Unassembled WGS sequence"/>
</dbReference>
<feature type="compositionally biased region" description="Basic and acidic residues" evidence="1">
    <location>
        <begin position="1543"/>
        <end position="1552"/>
    </location>
</feature>
<feature type="compositionally biased region" description="Basic and acidic residues" evidence="1">
    <location>
        <begin position="1486"/>
        <end position="1496"/>
    </location>
</feature>
<feature type="compositionally biased region" description="Basic and acidic residues" evidence="1">
    <location>
        <begin position="2058"/>
        <end position="2072"/>
    </location>
</feature>
<dbReference type="GeneID" id="18871201"/>
<feature type="compositionally biased region" description="Basic and acidic residues" evidence="1">
    <location>
        <begin position="20"/>
        <end position="33"/>
    </location>
</feature>
<accession>G3AGB2</accession>
<feature type="compositionally biased region" description="Basic and acidic residues" evidence="1">
    <location>
        <begin position="988"/>
        <end position="998"/>
    </location>
</feature>
<proteinExistence type="predicted"/>
<feature type="region of interest" description="Disordered" evidence="1">
    <location>
        <begin position="2331"/>
        <end position="2356"/>
    </location>
</feature>
<feature type="compositionally biased region" description="Polar residues" evidence="1">
    <location>
        <begin position="139"/>
        <end position="152"/>
    </location>
</feature>
<feature type="region of interest" description="Disordered" evidence="1">
    <location>
        <begin position="1333"/>
        <end position="1364"/>
    </location>
</feature>
<feature type="compositionally biased region" description="Polar residues" evidence="1">
    <location>
        <begin position="357"/>
        <end position="368"/>
    </location>
</feature>
<reference evidence="2 3" key="1">
    <citation type="journal article" date="2011" name="Proc. Natl. Acad. Sci. U.S.A.">
        <title>Comparative genomics of xylose-fermenting fungi for enhanced biofuel production.</title>
        <authorList>
            <person name="Wohlbach D.J."/>
            <person name="Kuo A."/>
            <person name="Sato T.K."/>
            <person name="Potts K.M."/>
            <person name="Salamov A.A."/>
            <person name="LaButti K.M."/>
            <person name="Sun H."/>
            <person name="Clum A."/>
            <person name="Pangilinan J.L."/>
            <person name="Lindquist E.A."/>
            <person name="Lucas S."/>
            <person name="Lapidus A."/>
            <person name="Jin M."/>
            <person name="Gunawan C."/>
            <person name="Balan V."/>
            <person name="Dale B.E."/>
            <person name="Jeffries T.W."/>
            <person name="Zinkel R."/>
            <person name="Barry K.W."/>
            <person name="Grigoriev I.V."/>
            <person name="Gasch A.P."/>
        </authorList>
    </citation>
    <scope>NUCLEOTIDE SEQUENCE [LARGE SCALE GENOMIC DNA]</scope>
    <source>
        <strain evidence="3">NRRL Y-27907 / 11-Y1</strain>
    </source>
</reference>
<organism evidence="3">
    <name type="scientific">Spathaspora passalidarum (strain NRRL Y-27907 / 11-Y1)</name>
    <dbReference type="NCBI Taxonomy" id="619300"/>
    <lineage>
        <taxon>Eukaryota</taxon>
        <taxon>Fungi</taxon>
        <taxon>Dikarya</taxon>
        <taxon>Ascomycota</taxon>
        <taxon>Saccharomycotina</taxon>
        <taxon>Pichiomycetes</taxon>
        <taxon>Debaryomycetaceae</taxon>
        <taxon>Spathaspora</taxon>
    </lineage>
</organism>
<dbReference type="OrthoDB" id="10042433at2759"/>
<feature type="region of interest" description="Disordered" evidence="1">
    <location>
        <begin position="215"/>
        <end position="291"/>
    </location>
</feature>
<dbReference type="eggNOG" id="ENOG502QTQ3">
    <property type="taxonomic scope" value="Eukaryota"/>
</dbReference>
<feature type="region of interest" description="Disordered" evidence="1">
    <location>
        <begin position="1574"/>
        <end position="1596"/>
    </location>
</feature>
<feature type="compositionally biased region" description="Polar residues" evidence="1">
    <location>
        <begin position="450"/>
        <end position="464"/>
    </location>
</feature>
<feature type="compositionally biased region" description="Basic and acidic residues" evidence="1">
    <location>
        <begin position="1456"/>
        <end position="1466"/>
    </location>
</feature>
<feature type="compositionally biased region" description="Polar residues" evidence="1">
    <location>
        <begin position="2338"/>
        <end position="2350"/>
    </location>
</feature>
<feature type="compositionally biased region" description="Basic and acidic residues" evidence="1">
    <location>
        <begin position="701"/>
        <end position="740"/>
    </location>
</feature>
<feature type="compositionally biased region" description="Basic and acidic residues" evidence="1">
    <location>
        <begin position="1105"/>
        <end position="1115"/>
    </location>
</feature>
<feature type="region of interest" description="Disordered" evidence="1">
    <location>
        <begin position="928"/>
        <end position="1171"/>
    </location>
</feature>
<feature type="compositionally biased region" description="Basic and acidic residues" evidence="1">
    <location>
        <begin position="1856"/>
        <end position="1865"/>
    </location>
</feature>
<feature type="compositionally biased region" description="Basic and acidic residues" evidence="1">
    <location>
        <begin position="1063"/>
        <end position="1096"/>
    </location>
</feature>
<feature type="region of interest" description="Disordered" evidence="1">
    <location>
        <begin position="1379"/>
        <end position="1466"/>
    </location>
</feature>
<dbReference type="STRING" id="619300.G3AGB2"/>
<gene>
    <name evidence="2" type="ORF">SPAPADRAFT_48270</name>
</gene>
<dbReference type="EMBL" id="GL996499">
    <property type="protein sequence ID" value="EGW35251.1"/>
    <property type="molecule type" value="Genomic_DNA"/>
</dbReference>
<feature type="compositionally biased region" description="Basic and acidic residues" evidence="1">
    <location>
        <begin position="467"/>
        <end position="476"/>
    </location>
</feature>
<keyword evidence="3" id="KW-1185">Reference proteome</keyword>
<feature type="region of interest" description="Disordered" evidence="1">
    <location>
        <begin position="312"/>
        <end position="368"/>
    </location>
</feature>
<evidence type="ECO:0000313" key="3">
    <source>
        <dbReference type="Proteomes" id="UP000000709"/>
    </source>
</evidence>
<dbReference type="RefSeq" id="XP_007372663.1">
    <property type="nucleotide sequence ID" value="XM_007372601.1"/>
</dbReference>
<feature type="compositionally biased region" description="Basic and acidic residues" evidence="1">
    <location>
        <begin position="1379"/>
        <end position="1394"/>
    </location>
</feature>
<feature type="compositionally biased region" description="Basic and acidic residues" evidence="1">
    <location>
        <begin position="775"/>
        <end position="786"/>
    </location>
</feature>
<feature type="compositionally biased region" description="Basic and acidic residues" evidence="1">
    <location>
        <begin position="1023"/>
        <end position="1051"/>
    </location>
</feature>
<feature type="region of interest" description="Disordered" evidence="1">
    <location>
        <begin position="645"/>
        <end position="799"/>
    </location>
</feature>
<feature type="region of interest" description="Disordered" evidence="1">
    <location>
        <begin position="1777"/>
        <end position="1831"/>
    </location>
</feature>
<feature type="region of interest" description="Disordered" evidence="1">
    <location>
        <begin position="438"/>
        <end position="503"/>
    </location>
</feature>
<feature type="compositionally biased region" description="Basic and acidic residues" evidence="1">
    <location>
        <begin position="1874"/>
        <end position="1883"/>
    </location>
</feature>
<feature type="compositionally biased region" description="Basic and acidic residues" evidence="1">
    <location>
        <begin position="438"/>
        <end position="449"/>
    </location>
</feature>
<evidence type="ECO:0000256" key="1">
    <source>
        <dbReference type="SAM" id="MobiDB-lite"/>
    </source>
</evidence>
<dbReference type="InParanoid" id="G3AGB2"/>
<feature type="compositionally biased region" description="Polar residues" evidence="1">
    <location>
        <begin position="254"/>
        <end position="270"/>
    </location>
</feature>
<feature type="region of interest" description="Disordered" evidence="1">
    <location>
        <begin position="1618"/>
        <end position="1682"/>
    </location>
</feature>
<feature type="compositionally biased region" description="Basic and acidic residues" evidence="1">
    <location>
        <begin position="1414"/>
        <end position="1449"/>
    </location>
</feature>
<feature type="compositionally biased region" description="Basic and acidic residues" evidence="1">
    <location>
        <begin position="649"/>
        <end position="674"/>
    </location>
</feature>
<dbReference type="OMA" id="FDEGNHH"/>
<feature type="compositionally biased region" description="Basic and acidic residues" evidence="1">
    <location>
        <begin position="271"/>
        <end position="283"/>
    </location>
</feature>
<feature type="region of interest" description="Disordered" evidence="1">
    <location>
        <begin position="1856"/>
        <end position="1973"/>
    </location>
</feature>
<feature type="compositionally biased region" description="Basic and acidic residues" evidence="1">
    <location>
        <begin position="217"/>
        <end position="232"/>
    </location>
</feature>
<feature type="region of interest" description="Disordered" evidence="1">
    <location>
        <begin position="1200"/>
        <end position="1264"/>
    </location>
</feature>
<feature type="compositionally biased region" description="Basic and acidic residues" evidence="1">
    <location>
        <begin position="820"/>
        <end position="831"/>
    </location>
</feature>
<evidence type="ECO:0000313" key="2">
    <source>
        <dbReference type="EMBL" id="EGW35251.1"/>
    </source>
</evidence>
<feature type="compositionally biased region" description="Basic and acidic residues" evidence="1">
    <location>
        <begin position="1504"/>
        <end position="1520"/>
    </location>
</feature>
<feature type="region of interest" description="Disordered" evidence="1">
    <location>
        <begin position="15"/>
        <end position="101"/>
    </location>
</feature>
<feature type="compositionally biased region" description="Low complexity" evidence="1">
    <location>
        <begin position="1000"/>
        <end position="1015"/>
    </location>
</feature>
<feature type="region of interest" description="Disordered" evidence="1">
    <location>
        <begin position="2135"/>
        <end position="2166"/>
    </location>
</feature>
<feature type="compositionally biased region" description="Basic and acidic residues" evidence="1">
    <location>
        <begin position="1349"/>
        <end position="1364"/>
    </location>
</feature>